<evidence type="ECO:0000256" key="7">
    <source>
        <dbReference type="SAM" id="MobiDB-lite"/>
    </source>
</evidence>
<dbReference type="PANTHER" id="PTHR10587:SF133">
    <property type="entry name" value="CHITIN DEACETYLASE 1-RELATED"/>
    <property type="match status" value="1"/>
</dbReference>
<comment type="function">
    <text evidence="1">Is involved in generating a small heat-stable compound (Nod), an acylated oligomer of N-acetylglucosamine, that stimulates mitosis in various plant protoplasts.</text>
</comment>
<evidence type="ECO:0000256" key="4">
    <source>
        <dbReference type="ARBA" id="ARBA00022723"/>
    </source>
</evidence>
<dbReference type="GO" id="GO:0016810">
    <property type="term" value="F:hydrolase activity, acting on carbon-nitrogen (but not peptide) bonds"/>
    <property type="evidence" value="ECO:0007669"/>
    <property type="project" value="InterPro"/>
</dbReference>
<reference evidence="9 10" key="2">
    <citation type="journal article" date="2010" name="J. Bacteriol.">
        <title>Complete genome sequence of Beijerinckia indica subsp. indica.</title>
        <authorList>
            <person name="Tamas I."/>
            <person name="Dedysh S.N."/>
            <person name="Liesack W."/>
            <person name="Stott M.B."/>
            <person name="Alam M."/>
            <person name="Murrell J.C."/>
            <person name="Dunfield P.F."/>
        </authorList>
    </citation>
    <scope>NUCLEOTIDE SEQUENCE [LARGE SCALE GENOMIC DNA]</scope>
    <source>
        <strain evidence="10">ATCC 9039 / DSM 1715 / NCIMB 8712</strain>
    </source>
</reference>
<evidence type="ECO:0000256" key="6">
    <source>
        <dbReference type="ARBA" id="ARBA00032976"/>
    </source>
</evidence>
<keyword evidence="4" id="KW-0479">Metal-binding</keyword>
<reference evidence="10" key="1">
    <citation type="submission" date="2008-03" db="EMBL/GenBank/DDBJ databases">
        <title>Complete sequence of chromosome of Beijerinckia indica subsp. indica ATCC 9039.</title>
        <authorList>
            <consortium name="US DOE Joint Genome Institute"/>
            <person name="Copeland A."/>
            <person name="Lucas S."/>
            <person name="Lapidus A."/>
            <person name="Glavina del Rio T."/>
            <person name="Dalin E."/>
            <person name="Tice H."/>
            <person name="Bruce D."/>
            <person name="Goodwin L."/>
            <person name="Pitluck S."/>
            <person name="LaButti K."/>
            <person name="Schmutz J."/>
            <person name="Larimer F."/>
            <person name="Land M."/>
            <person name="Hauser L."/>
            <person name="Kyrpides N."/>
            <person name="Mikhailova N."/>
            <person name="Dunfield P.F."/>
            <person name="Dedysh S.N."/>
            <person name="Liesack W."/>
            <person name="Saw J.H."/>
            <person name="Alam M."/>
            <person name="Chen Y."/>
            <person name="Murrell J.C."/>
            <person name="Richardson P."/>
        </authorList>
    </citation>
    <scope>NUCLEOTIDE SEQUENCE [LARGE SCALE GENOMIC DNA]</scope>
    <source>
        <strain evidence="10">ATCC 9039 / DSM 1715 / NCIMB 8712</strain>
    </source>
</reference>
<feature type="region of interest" description="Disordered" evidence="7">
    <location>
        <begin position="298"/>
        <end position="321"/>
    </location>
</feature>
<dbReference type="HOGENOM" id="CLU_021264_8_0_5"/>
<keyword evidence="10" id="KW-1185">Reference proteome</keyword>
<dbReference type="RefSeq" id="WP_012384608.1">
    <property type="nucleotide sequence ID" value="NC_010581.1"/>
</dbReference>
<evidence type="ECO:0000313" key="10">
    <source>
        <dbReference type="Proteomes" id="UP000001695"/>
    </source>
</evidence>
<dbReference type="PANTHER" id="PTHR10587">
    <property type="entry name" value="GLYCOSYL TRANSFERASE-RELATED"/>
    <property type="match status" value="1"/>
</dbReference>
<dbReference type="EMBL" id="CP001016">
    <property type="protein sequence ID" value="ACB95251.1"/>
    <property type="molecule type" value="Genomic_DNA"/>
</dbReference>
<dbReference type="KEGG" id="bid:Bind_1620"/>
<dbReference type="CDD" id="cd10917">
    <property type="entry name" value="CE4_NodB_like_6s_7s"/>
    <property type="match status" value="1"/>
</dbReference>
<dbReference type="STRING" id="395963.Bind_1620"/>
<dbReference type="SUPFAM" id="SSF88713">
    <property type="entry name" value="Glycoside hydrolase/deacetylase"/>
    <property type="match status" value="1"/>
</dbReference>
<dbReference type="InterPro" id="IPR050248">
    <property type="entry name" value="Polysacc_deacetylase_ArnD"/>
</dbReference>
<dbReference type="Gene3D" id="3.20.20.370">
    <property type="entry name" value="Glycoside hydrolase/deacetylase"/>
    <property type="match status" value="1"/>
</dbReference>
<evidence type="ECO:0000256" key="3">
    <source>
        <dbReference type="ARBA" id="ARBA00020071"/>
    </source>
</evidence>
<organism evidence="9 10">
    <name type="scientific">Beijerinckia indica subsp. indica (strain ATCC 9039 / DSM 1715 / NCIMB 8712)</name>
    <dbReference type="NCBI Taxonomy" id="395963"/>
    <lineage>
        <taxon>Bacteria</taxon>
        <taxon>Pseudomonadati</taxon>
        <taxon>Pseudomonadota</taxon>
        <taxon>Alphaproteobacteria</taxon>
        <taxon>Hyphomicrobiales</taxon>
        <taxon>Beijerinckiaceae</taxon>
        <taxon>Beijerinckia</taxon>
    </lineage>
</organism>
<dbReference type="InterPro" id="IPR002509">
    <property type="entry name" value="NODB_dom"/>
</dbReference>
<dbReference type="GO" id="GO:0046872">
    <property type="term" value="F:metal ion binding"/>
    <property type="evidence" value="ECO:0007669"/>
    <property type="project" value="UniProtKB-KW"/>
</dbReference>
<dbReference type="AlphaFoldDB" id="B2IBZ6"/>
<gene>
    <name evidence="9" type="ordered locus">Bind_1620</name>
</gene>
<comment type="similarity">
    <text evidence="2">Belongs to the polysaccharide deacetylase family.</text>
</comment>
<name>B2IBZ6_BEII9</name>
<evidence type="ECO:0000313" key="9">
    <source>
        <dbReference type="EMBL" id="ACB95251.1"/>
    </source>
</evidence>
<evidence type="ECO:0000256" key="1">
    <source>
        <dbReference type="ARBA" id="ARBA00003236"/>
    </source>
</evidence>
<proteinExistence type="inferred from homology"/>
<protein>
    <recommendedName>
        <fullName evidence="3">Chitooligosaccharide deacetylase</fullName>
    </recommendedName>
    <alternativeName>
        <fullName evidence="6">Nodulation protein B</fullName>
    </alternativeName>
</protein>
<dbReference type="GO" id="GO:0016020">
    <property type="term" value="C:membrane"/>
    <property type="evidence" value="ECO:0007669"/>
    <property type="project" value="TreeGrafter"/>
</dbReference>
<evidence type="ECO:0000256" key="5">
    <source>
        <dbReference type="ARBA" id="ARBA00022801"/>
    </source>
</evidence>
<evidence type="ECO:0000259" key="8">
    <source>
        <dbReference type="PROSITE" id="PS51677"/>
    </source>
</evidence>
<dbReference type="GO" id="GO:0005975">
    <property type="term" value="P:carbohydrate metabolic process"/>
    <property type="evidence" value="ECO:0007669"/>
    <property type="project" value="InterPro"/>
</dbReference>
<dbReference type="Pfam" id="PF01522">
    <property type="entry name" value="Polysacc_deac_1"/>
    <property type="match status" value="1"/>
</dbReference>
<keyword evidence="5" id="KW-0378">Hydrolase</keyword>
<accession>B2IBZ6</accession>
<feature type="domain" description="NodB homology" evidence="8">
    <location>
        <begin position="80"/>
        <end position="267"/>
    </location>
</feature>
<dbReference type="Proteomes" id="UP000001695">
    <property type="component" value="Chromosome"/>
</dbReference>
<sequence>MKNRDALFLFLMVAALVRPNVWLDLGPGPAAASETIDMACGSKQPGVQRLGTARQIEVGTQGGLQVGLKTYPRDLALADHEIVLTFDDGPWPTTTPKILDALAAQCVKATFFLIGRNAQAAPALVRREIAEGHTVGHHTFSHPGATLRGIGDIQARADIDKGFTADDKAAYGKADAEPRVPFFRFPGFADTPALNAWLSERNIGIFGTDLWASDWLPMTPEAEEALVLGRIEKQGRGIVLMHDSKASTAAMLPKLLEDLRLRGFRIVHLVPGSGKTETMPAPAGWTSETEAIIETVLRKHAPSRKQTPAATPPRSAEPLPQ</sequence>
<evidence type="ECO:0000256" key="2">
    <source>
        <dbReference type="ARBA" id="ARBA00010973"/>
    </source>
</evidence>
<dbReference type="InterPro" id="IPR011330">
    <property type="entry name" value="Glyco_hydro/deAcase_b/a-brl"/>
</dbReference>
<dbReference type="PROSITE" id="PS51677">
    <property type="entry name" value="NODB"/>
    <property type="match status" value="1"/>
</dbReference>
<dbReference type="eggNOG" id="COG0726">
    <property type="taxonomic scope" value="Bacteria"/>
</dbReference>